<name>A0A9P6EUD4_9AGAR</name>
<organism evidence="1 2">
    <name type="scientific">Crepidotus variabilis</name>
    <dbReference type="NCBI Taxonomy" id="179855"/>
    <lineage>
        <taxon>Eukaryota</taxon>
        <taxon>Fungi</taxon>
        <taxon>Dikarya</taxon>
        <taxon>Basidiomycota</taxon>
        <taxon>Agaricomycotina</taxon>
        <taxon>Agaricomycetes</taxon>
        <taxon>Agaricomycetidae</taxon>
        <taxon>Agaricales</taxon>
        <taxon>Agaricineae</taxon>
        <taxon>Crepidotaceae</taxon>
        <taxon>Crepidotus</taxon>
    </lineage>
</organism>
<accession>A0A9P6EUD4</accession>
<keyword evidence="2" id="KW-1185">Reference proteome</keyword>
<proteinExistence type="predicted"/>
<dbReference type="Proteomes" id="UP000807306">
    <property type="component" value="Unassembled WGS sequence"/>
</dbReference>
<sequence>MFAMNLRSMIEAIAPFVLRCFNLNASLPSPRRQHYGRIWEPRLPSNISPSRKLEKPPDESDLIQCLWLVPSLTKLTLDGMPSSNIFWHLLPRHILSDKEHLTSRRIFLPNLQHLKLTGRKTFPWSMICSVMPIVSHSDRYSRPLSHIETTFSNVDYYAEVEPNTISRQDLQTLQERGIIFIIHDNQDHNFIDLSKSHLESHGQKALSCSELRDDPDPGDGS</sequence>
<protein>
    <submittedName>
        <fullName evidence="1">Uncharacterized protein</fullName>
    </submittedName>
</protein>
<evidence type="ECO:0000313" key="1">
    <source>
        <dbReference type="EMBL" id="KAF9535120.1"/>
    </source>
</evidence>
<dbReference type="AlphaFoldDB" id="A0A9P6EUD4"/>
<reference evidence="1" key="1">
    <citation type="submission" date="2020-11" db="EMBL/GenBank/DDBJ databases">
        <authorList>
            <consortium name="DOE Joint Genome Institute"/>
            <person name="Ahrendt S."/>
            <person name="Riley R."/>
            <person name="Andreopoulos W."/>
            <person name="Labutti K."/>
            <person name="Pangilinan J."/>
            <person name="Ruiz-Duenas F.J."/>
            <person name="Barrasa J.M."/>
            <person name="Sanchez-Garcia M."/>
            <person name="Camarero S."/>
            <person name="Miyauchi S."/>
            <person name="Serrano A."/>
            <person name="Linde D."/>
            <person name="Babiker R."/>
            <person name="Drula E."/>
            <person name="Ayuso-Fernandez I."/>
            <person name="Pacheco R."/>
            <person name="Padilla G."/>
            <person name="Ferreira P."/>
            <person name="Barriuso J."/>
            <person name="Kellner H."/>
            <person name="Castanera R."/>
            <person name="Alfaro M."/>
            <person name="Ramirez L."/>
            <person name="Pisabarro A.G."/>
            <person name="Kuo A."/>
            <person name="Tritt A."/>
            <person name="Lipzen A."/>
            <person name="He G."/>
            <person name="Yan M."/>
            <person name="Ng V."/>
            <person name="Cullen D."/>
            <person name="Martin F."/>
            <person name="Rosso M.-N."/>
            <person name="Henrissat B."/>
            <person name="Hibbett D."/>
            <person name="Martinez A.T."/>
            <person name="Grigoriev I.V."/>
        </authorList>
    </citation>
    <scope>NUCLEOTIDE SEQUENCE</scope>
    <source>
        <strain evidence="1">CBS 506.95</strain>
    </source>
</reference>
<dbReference type="EMBL" id="MU157825">
    <property type="protein sequence ID" value="KAF9535120.1"/>
    <property type="molecule type" value="Genomic_DNA"/>
</dbReference>
<evidence type="ECO:0000313" key="2">
    <source>
        <dbReference type="Proteomes" id="UP000807306"/>
    </source>
</evidence>
<comment type="caution">
    <text evidence="1">The sequence shown here is derived from an EMBL/GenBank/DDBJ whole genome shotgun (WGS) entry which is preliminary data.</text>
</comment>
<gene>
    <name evidence="1" type="ORF">CPB83DRAFT_231382</name>
</gene>